<dbReference type="Proteomes" id="UP000326678">
    <property type="component" value="Chromosome Gxm1"/>
</dbReference>
<dbReference type="Pfam" id="PF02922">
    <property type="entry name" value="CBM_48"/>
    <property type="match status" value="1"/>
</dbReference>
<dbReference type="GO" id="GO:0043169">
    <property type="term" value="F:cation binding"/>
    <property type="evidence" value="ECO:0007669"/>
    <property type="project" value="InterPro"/>
</dbReference>
<evidence type="ECO:0000313" key="7">
    <source>
        <dbReference type="EMBL" id="QFS46909.1"/>
    </source>
</evidence>
<sequence>MVSSQSGMGAIPFASGSGVSFRVWVPNVDGVSVAGEFNSWSPTAHPLDSENNGFWSTEVTVASVGQQYKFVIHEGTNSVYKNDPYARDVTSSVGNSIIVDLNFNWTSTNFSMPAWNELIIYEMHVGTFNDDIDPGLGTFRSIKAKLPDLQALGINAIHVMPAAEFPGDLSWGYNPSHPFAIESVFGTPSDFKDFVQTVHNFGIAVIVDVVYNHFGPRDLDMWRFTSWNQNNKGGIYFYNDDRDRTPWGNTRPDYGRGEVRQYIRDNALMWLEECRCDGLRFDATAFIRNIFGNNNDPSNDIAEGWSLIQWINNEINARQPWKITIAEDIRNNEWITKDTGTGGAGFDTQWSQEFVRPVRDTLITPNDRDRNMFAIRDVIYHRYGTDAFERVIYTESHDEVARSLNPQERPDHYRLPEEIWRGNADSWFARKRSTLGAVLLFTTPGIPMIFQGQEFLEWGSWADNTPLDWSKKDRFKGIWDLYQSLIRLRRNWFNNTRGLRGQNVNVFHINNNDKLIAFHRWENGGGGDDVIVVLNFSDRNYDSYTIGFPSPGTWYVRFNSDWQGFSPDFGNFPGYNTTAGRAIWGDTDGLTFAGNVGIGAYSGLIFSQ</sequence>
<organism evidence="7 8">
    <name type="scientific">Nostoc sphaeroides CCNUC1</name>
    <dbReference type="NCBI Taxonomy" id="2653204"/>
    <lineage>
        <taxon>Bacteria</taxon>
        <taxon>Bacillati</taxon>
        <taxon>Cyanobacteriota</taxon>
        <taxon>Cyanophyceae</taxon>
        <taxon>Nostocales</taxon>
        <taxon>Nostocaceae</taxon>
        <taxon>Nostoc</taxon>
    </lineage>
</organism>
<feature type="domain" description="Glycosyl hydrolase family 13 catalytic" evidence="6">
    <location>
        <begin position="122"/>
        <end position="489"/>
    </location>
</feature>
<dbReference type="EMBL" id="CP045226">
    <property type="protein sequence ID" value="QFS46909.1"/>
    <property type="molecule type" value="Genomic_DNA"/>
</dbReference>
<dbReference type="InterPro" id="IPR014756">
    <property type="entry name" value="Ig_E-set"/>
</dbReference>
<evidence type="ECO:0000259" key="6">
    <source>
        <dbReference type="SMART" id="SM00642"/>
    </source>
</evidence>
<dbReference type="Gene3D" id="2.60.40.10">
    <property type="entry name" value="Immunoglobulins"/>
    <property type="match status" value="1"/>
</dbReference>
<evidence type="ECO:0000256" key="3">
    <source>
        <dbReference type="ARBA" id="ARBA00012541"/>
    </source>
</evidence>
<dbReference type="Gene3D" id="3.20.20.80">
    <property type="entry name" value="Glycosidases"/>
    <property type="match status" value="1"/>
</dbReference>
<evidence type="ECO:0000256" key="1">
    <source>
        <dbReference type="ARBA" id="ARBA00000826"/>
    </source>
</evidence>
<feature type="active site" description="Nucleophile" evidence="5">
    <location>
        <position position="282"/>
    </location>
</feature>
<dbReference type="GO" id="GO:0004553">
    <property type="term" value="F:hydrolase activity, hydrolyzing O-glycosyl compounds"/>
    <property type="evidence" value="ECO:0007669"/>
    <property type="project" value="InterPro"/>
</dbReference>
<evidence type="ECO:0000256" key="5">
    <source>
        <dbReference type="PIRSR" id="PIRSR000463-1"/>
    </source>
</evidence>
<dbReference type="SMART" id="SM00642">
    <property type="entry name" value="Aamy"/>
    <property type="match status" value="1"/>
</dbReference>
<dbReference type="CDD" id="cd11325">
    <property type="entry name" value="AmyAc_GTHase"/>
    <property type="match status" value="1"/>
</dbReference>
<dbReference type="InterPro" id="IPR037439">
    <property type="entry name" value="Branching_enzy"/>
</dbReference>
<evidence type="ECO:0000256" key="4">
    <source>
        <dbReference type="ARBA" id="ARBA00022679"/>
    </source>
</evidence>
<dbReference type="GO" id="GO:0005978">
    <property type="term" value="P:glycogen biosynthetic process"/>
    <property type="evidence" value="ECO:0007669"/>
    <property type="project" value="InterPro"/>
</dbReference>
<reference evidence="7 8" key="1">
    <citation type="submission" date="2019-10" db="EMBL/GenBank/DDBJ databases">
        <title>Genomic and transcriptomic insights into the perfect genentic adaptation of a filamentous nitrogen-fixing cyanobacterium to rice fields.</title>
        <authorList>
            <person name="Chen Z."/>
        </authorList>
    </citation>
    <scope>NUCLEOTIDE SEQUENCE [LARGE SCALE GENOMIC DNA]</scope>
    <source>
        <strain evidence="7">CCNUC1</strain>
    </source>
</reference>
<dbReference type="InterPro" id="IPR006047">
    <property type="entry name" value="GH13_cat_dom"/>
</dbReference>
<dbReference type="Pfam" id="PF00128">
    <property type="entry name" value="Alpha-amylase"/>
    <property type="match status" value="1"/>
</dbReference>
<dbReference type="Gene3D" id="2.60.40.1180">
    <property type="entry name" value="Golgi alpha-mannosidase II"/>
    <property type="match status" value="1"/>
</dbReference>
<gene>
    <name evidence="7" type="ORF">GXM_04390</name>
</gene>
<comment type="similarity">
    <text evidence="2">Belongs to the glycosyl hydrolase 13 family. GlgB subfamily.</text>
</comment>
<dbReference type="Pfam" id="PF02806">
    <property type="entry name" value="Alpha-amylase_C"/>
    <property type="match status" value="1"/>
</dbReference>
<dbReference type="PANTHER" id="PTHR43651">
    <property type="entry name" value="1,4-ALPHA-GLUCAN-BRANCHING ENZYME"/>
    <property type="match status" value="1"/>
</dbReference>
<evidence type="ECO:0000256" key="2">
    <source>
        <dbReference type="ARBA" id="ARBA00009000"/>
    </source>
</evidence>
<evidence type="ECO:0000313" key="8">
    <source>
        <dbReference type="Proteomes" id="UP000326678"/>
    </source>
</evidence>
<dbReference type="GO" id="GO:0003844">
    <property type="term" value="F:1,4-alpha-glucan branching enzyme activity"/>
    <property type="evidence" value="ECO:0007669"/>
    <property type="project" value="UniProtKB-EC"/>
</dbReference>
<dbReference type="InterPro" id="IPR004193">
    <property type="entry name" value="Glyco_hydro_13_N"/>
</dbReference>
<keyword evidence="4" id="KW-0808">Transferase</keyword>
<dbReference type="InterPro" id="IPR006048">
    <property type="entry name" value="A-amylase/branching_C"/>
</dbReference>
<dbReference type="SUPFAM" id="SSF51011">
    <property type="entry name" value="Glycosyl hydrolase domain"/>
    <property type="match status" value="1"/>
</dbReference>
<proteinExistence type="inferred from homology"/>
<accession>A0A5P8W4G9</accession>
<dbReference type="InterPro" id="IPR013780">
    <property type="entry name" value="Glyco_hydro_b"/>
</dbReference>
<dbReference type="PIRSF" id="PIRSF000463">
    <property type="entry name" value="GlgB"/>
    <property type="match status" value="1"/>
</dbReference>
<protein>
    <recommendedName>
        <fullName evidence="3">1,4-alpha-glucan branching enzyme</fullName>
        <ecNumber evidence="3">2.4.1.18</ecNumber>
    </recommendedName>
</protein>
<dbReference type="KEGG" id="nsh:GXM_04390"/>
<feature type="active site" description="Proton donor" evidence="5">
    <location>
        <position position="327"/>
    </location>
</feature>
<dbReference type="EC" id="2.4.1.18" evidence="3"/>
<dbReference type="RefSeq" id="WP_225892198.1">
    <property type="nucleotide sequence ID" value="NZ_CP045226.1"/>
</dbReference>
<dbReference type="SUPFAM" id="SSF81296">
    <property type="entry name" value="E set domains"/>
    <property type="match status" value="1"/>
</dbReference>
<dbReference type="InterPro" id="IPR013783">
    <property type="entry name" value="Ig-like_fold"/>
</dbReference>
<keyword evidence="8" id="KW-1185">Reference proteome</keyword>
<dbReference type="AlphaFoldDB" id="A0A5P8W4G9"/>
<name>A0A5P8W4G9_9NOSO</name>
<dbReference type="SUPFAM" id="SSF51445">
    <property type="entry name" value="(Trans)glycosidases"/>
    <property type="match status" value="1"/>
</dbReference>
<dbReference type="InterPro" id="IPR044143">
    <property type="entry name" value="GlgB_N_E_set_prok"/>
</dbReference>
<dbReference type="PANTHER" id="PTHR43651:SF11">
    <property type="entry name" value="MALTO-OLIGOSYLTREHALOSE TREHALOHYDROLASE"/>
    <property type="match status" value="1"/>
</dbReference>
<comment type="catalytic activity">
    <reaction evidence="1">
        <text>Transfers a segment of a (1-&gt;4)-alpha-D-glucan chain to a primary hydroxy group in a similar glucan chain.</text>
        <dbReference type="EC" id="2.4.1.18"/>
    </reaction>
</comment>
<dbReference type="CDD" id="cd02855">
    <property type="entry name" value="E_set_GBE_prok_N"/>
    <property type="match status" value="1"/>
</dbReference>
<dbReference type="InterPro" id="IPR017853">
    <property type="entry name" value="GH"/>
</dbReference>